<evidence type="ECO:0000313" key="1">
    <source>
        <dbReference type="EMBL" id="SUZ62762.1"/>
    </source>
</evidence>
<sequence>MSMTRLTEMAKDLGKALAQTEEYQALKRTVSGTADDRELVELRTELEGLEGQIEAALRAGNEPTEELKTGYEEAVERLQVNATYQSLVSAQTNFDKVLRKVNQTIQEGITEGAESRIIMP</sequence>
<dbReference type="EMBL" id="UINC01000888">
    <property type="protein sequence ID" value="SUZ62762.1"/>
    <property type="molecule type" value="Genomic_DNA"/>
</dbReference>
<dbReference type="InterPro" id="IPR010368">
    <property type="entry name" value="Com_YlbF"/>
</dbReference>
<dbReference type="AlphaFoldDB" id="A0A381P743"/>
<gene>
    <name evidence="1" type="ORF">METZ01_LOCUS15616</name>
</gene>
<evidence type="ECO:0008006" key="2">
    <source>
        <dbReference type="Google" id="ProtNLM"/>
    </source>
</evidence>
<dbReference type="SUPFAM" id="SSF158622">
    <property type="entry name" value="YheA/YmcA-like"/>
    <property type="match status" value="1"/>
</dbReference>
<dbReference type="Pfam" id="PF06133">
    <property type="entry name" value="Com_YlbF"/>
    <property type="match status" value="1"/>
</dbReference>
<dbReference type="InterPro" id="IPR023378">
    <property type="entry name" value="YheA/YmcA-like_dom_sf"/>
</dbReference>
<protein>
    <recommendedName>
        <fullName evidence="2">YlbF family regulator</fullName>
    </recommendedName>
</protein>
<accession>A0A381P743</accession>
<reference evidence="1" key="1">
    <citation type="submission" date="2018-05" db="EMBL/GenBank/DDBJ databases">
        <authorList>
            <person name="Lanie J.A."/>
            <person name="Ng W.-L."/>
            <person name="Kazmierczak K.M."/>
            <person name="Andrzejewski T.M."/>
            <person name="Davidsen T.M."/>
            <person name="Wayne K.J."/>
            <person name="Tettelin H."/>
            <person name="Glass J.I."/>
            <person name="Rusch D."/>
            <person name="Podicherti R."/>
            <person name="Tsui H.-C.T."/>
            <person name="Winkler M.E."/>
        </authorList>
    </citation>
    <scope>NUCLEOTIDE SEQUENCE</scope>
</reference>
<dbReference type="Gene3D" id="1.20.1500.10">
    <property type="entry name" value="YheA/YmcA-like"/>
    <property type="match status" value="1"/>
</dbReference>
<organism evidence="1">
    <name type="scientific">marine metagenome</name>
    <dbReference type="NCBI Taxonomy" id="408172"/>
    <lineage>
        <taxon>unclassified sequences</taxon>
        <taxon>metagenomes</taxon>
        <taxon>ecological metagenomes</taxon>
    </lineage>
</organism>
<name>A0A381P743_9ZZZZ</name>
<proteinExistence type="predicted"/>